<dbReference type="GO" id="GO:0016757">
    <property type="term" value="F:glycosyltransferase activity"/>
    <property type="evidence" value="ECO:0007669"/>
    <property type="project" value="TreeGrafter"/>
</dbReference>
<keyword evidence="3" id="KW-1133">Transmembrane helix</keyword>
<dbReference type="SUPFAM" id="SSF53448">
    <property type="entry name" value="Nucleotide-diphospho-sugar transferases"/>
    <property type="match status" value="1"/>
</dbReference>
<protein>
    <submittedName>
        <fullName evidence="4">Glycosyltransferase family 92 protein</fullName>
    </submittedName>
</protein>
<dbReference type="RefSeq" id="WP_171328779.1">
    <property type="nucleotide sequence ID" value="NZ_WVRA01000001.1"/>
</dbReference>
<dbReference type="Pfam" id="PF13704">
    <property type="entry name" value="Glyco_tranf_2_4"/>
    <property type="match status" value="1"/>
</dbReference>
<dbReference type="GO" id="GO:0005737">
    <property type="term" value="C:cytoplasm"/>
    <property type="evidence" value="ECO:0007669"/>
    <property type="project" value="TreeGrafter"/>
</dbReference>
<evidence type="ECO:0000256" key="1">
    <source>
        <dbReference type="ARBA" id="ARBA00004167"/>
    </source>
</evidence>
<dbReference type="GO" id="GO:0016020">
    <property type="term" value="C:membrane"/>
    <property type="evidence" value="ECO:0007669"/>
    <property type="project" value="UniProtKB-SubCell"/>
</dbReference>
<reference evidence="4" key="1">
    <citation type="submission" date="2019-12" db="EMBL/GenBank/DDBJ databases">
        <title>Ruegeria JWLKs population differentiation of coral mucus and skeleton niches.</title>
        <authorList>
            <person name="Luo D."/>
        </authorList>
    </citation>
    <scope>NUCLEOTIDE SEQUENCE</scope>
    <source>
        <strain evidence="4">HKCCD6181</strain>
    </source>
</reference>
<dbReference type="EMBL" id="WVRA01000001">
    <property type="protein sequence ID" value="NOE17481.1"/>
    <property type="molecule type" value="Genomic_DNA"/>
</dbReference>
<accession>A0AA90YYM6</accession>
<dbReference type="InterPro" id="IPR029044">
    <property type="entry name" value="Nucleotide-diphossugar_trans"/>
</dbReference>
<keyword evidence="2" id="KW-0812">Transmembrane</keyword>
<organism evidence="4 5">
    <name type="scientific">Ruegeria atlantica</name>
    <dbReference type="NCBI Taxonomy" id="81569"/>
    <lineage>
        <taxon>Bacteria</taxon>
        <taxon>Pseudomonadati</taxon>
        <taxon>Pseudomonadota</taxon>
        <taxon>Alphaproteobacteria</taxon>
        <taxon>Rhodobacterales</taxon>
        <taxon>Roseobacteraceae</taxon>
        <taxon>Ruegeria</taxon>
    </lineage>
</organism>
<comment type="subcellular location">
    <subcellularLocation>
        <location evidence="1">Membrane</location>
        <topology evidence="1">Single-pass membrane protein</topology>
    </subcellularLocation>
</comment>
<evidence type="ECO:0000313" key="4">
    <source>
        <dbReference type="EMBL" id="NOE17481.1"/>
    </source>
</evidence>
<dbReference type="Proteomes" id="UP000597886">
    <property type="component" value="Unassembled WGS sequence"/>
</dbReference>
<evidence type="ECO:0000256" key="2">
    <source>
        <dbReference type="ARBA" id="ARBA00022692"/>
    </source>
</evidence>
<evidence type="ECO:0000313" key="5">
    <source>
        <dbReference type="Proteomes" id="UP000597886"/>
    </source>
</evidence>
<dbReference type="AlphaFoldDB" id="A0AA90YYM6"/>
<sequence>MRLVISTMKDEGPFILEWIAYYLSIGFTHFIVNSNDCSDGTDAILQRCQELGFLAHIDNPGPWEFGPQASAYANAMEHPWCKEAEWILVCDVDEFLDIRVGDGTLDDLFRALPHADGFAAIWQLFGHNGIVEFEDRFIVEQFTRAGELGAVSPHNLRAFKSLFRNNGSYRTISTHRPRGPIPNKADRFAWVDGDGDPLPPAMRRRGWAYSSTGAGFGRRLFRMNHYAVRSVESYLMKRLRGDVNTSSFHPKMEATGQAYWKLHCYNDIEETSILSKVARHRKVYEKLRSDPVLGQLHHQAVEFHKERIASLRKTEVARDFVAKFSRFRSGRYVKALDLGVMEDGDLSFNAEMYKDPDITFAQVAKWTRLGKMSKPENSKPYNFPWFVRLDALETSFDYEEAAAQHAQITDAKQVSVPFDPKDPVYLPSVPPEVERTKDQRQSFLRSISGKKNWVLIGHVETEIIEEILDLDAVEKLTVIGPWGLSWDGFTCPDATQDPELQALDRTFYALLEYFRDPIFAGRLHIYRALPPLMLKLFEDESVGVVIIRGVRAEQVMTQLLRRIDRVLAPGGSIAFTSYRRHGGGSYTGMNTAINSFLGRNAARYRITSLQPPWLGIDKLPPLGKKDT</sequence>
<proteinExistence type="predicted"/>
<gene>
    <name evidence="4" type="ORF">GS634_05005</name>
</gene>
<dbReference type="PANTHER" id="PTHR21461:SF69">
    <property type="entry name" value="GLYCOSYLTRANSFERASE FAMILY 92 PROTEIN"/>
    <property type="match status" value="1"/>
</dbReference>
<name>A0AA90YYM6_9RHOB</name>
<dbReference type="PANTHER" id="PTHR21461">
    <property type="entry name" value="GLYCOSYLTRANSFERASE FAMILY 92 PROTEIN"/>
    <property type="match status" value="1"/>
</dbReference>
<evidence type="ECO:0000256" key="3">
    <source>
        <dbReference type="ARBA" id="ARBA00022989"/>
    </source>
</evidence>
<keyword evidence="3" id="KW-0472">Membrane</keyword>
<comment type="caution">
    <text evidence="4">The sequence shown here is derived from an EMBL/GenBank/DDBJ whole genome shotgun (WGS) entry which is preliminary data.</text>
</comment>